<comment type="caution">
    <text evidence="3">The sequence shown here is derived from an EMBL/GenBank/DDBJ whole genome shotgun (WGS) entry which is preliminary data.</text>
</comment>
<dbReference type="OrthoDB" id="9774675at2"/>
<protein>
    <submittedName>
        <fullName evidence="3">FAD-binding oxidoreductase</fullName>
    </submittedName>
</protein>
<proteinExistence type="predicted"/>
<accession>A0A545TUH2</accession>
<dbReference type="Gene3D" id="3.50.50.60">
    <property type="entry name" value="FAD/NAD(P)-binding domain"/>
    <property type="match status" value="1"/>
</dbReference>
<dbReference type="InterPro" id="IPR006076">
    <property type="entry name" value="FAD-dep_OxRdtase"/>
</dbReference>
<evidence type="ECO:0000259" key="2">
    <source>
        <dbReference type="Pfam" id="PF01266"/>
    </source>
</evidence>
<dbReference type="GO" id="GO:0016491">
    <property type="term" value="F:oxidoreductase activity"/>
    <property type="evidence" value="ECO:0007669"/>
    <property type="project" value="UniProtKB-KW"/>
</dbReference>
<dbReference type="Gene3D" id="3.30.9.10">
    <property type="entry name" value="D-Amino Acid Oxidase, subunit A, domain 2"/>
    <property type="match status" value="1"/>
</dbReference>
<dbReference type="PANTHER" id="PTHR13847:SF287">
    <property type="entry name" value="FAD-DEPENDENT OXIDOREDUCTASE DOMAIN-CONTAINING PROTEIN 1"/>
    <property type="match status" value="1"/>
</dbReference>
<name>A0A545TUH2_9PROT</name>
<dbReference type="RefSeq" id="WP_142896584.1">
    <property type="nucleotide sequence ID" value="NZ_ML660054.1"/>
</dbReference>
<dbReference type="AlphaFoldDB" id="A0A545TUH2"/>
<evidence type="ECO:0000313" key="3">
    <source>
        <dbReference type="EMBL" id="TQV80870.1"/>
    </source>
</evidence>
<dbReference type="Pfam" id="PF01266">
    <property type="entry name" value="DAO"/>
    <property type="match status" value="1"/>
</dbReference>
<dbReference type="Proteomes" id="UP000315252">
    <property type="component" value="Unassembled WGS sequence"/>
</dbReference>
<dbReference type="InterPro" id="IPR036188">
    <property type="entry name" value="FAD/NAD-bd_sf"/>
</dbReference>
<keyword evidence="4" id="KW-1185">Reference proteome</keyword>
<reference evidence="3 4" key="1">
    <citation type="submission" date="2019-06" db="EMBL/GenBank/DDBJ databases">
        <title>Whole genome sequence for Rhodospirillaceae sp. R148.</title>
        <authorList>
            <person name="Wang G."/>
        </authorList>
    </citation>
    <scope>NUCLEOTIDE SEQUENCE [LARGE SCALE GENOMIC DNA]</scope>
    <source>
        <strain evidence="3 4">R148</strain>
    </source>
</reference>
<dbReference type="EMBL" id="VHSH01000003">
    <property type="protein sequence ID" value="TQV80870.1"/>
    <property type="molecule type" value="Genomic_DNA"/>
</dbReference>
<feature type="domain" description="FAD dependent oxidoreductase" evidence="2">
    <location>
        <begin position="6"/>
        <end position="388"/>
    </location>
</feature>
<dbReference type="PANTHER" id="PTHR13847">
    <property type="entry name" value="SARCOSINE DEHYDROGENASE-RELATED"/>
    <property type="match status" value="1"/>
</dbReference>
<dbReference type="SUPFAM" id="SSF51905">
    <property type="entry name" value="FAD/NAD(P)-binding domain"/>
    <property type="match status" value="1"/>
</dbReference>
<keyword evidence="1" id="KW-0560">Oxidoreductase</keyword>
<organism evidence="3 4">
    <name type="scientific">Denitrobaculum tricleocarpae</name>
    <dbReference type="NCBI Taxonomy" id="2591009"/>
    <lineage>
        <taxon>Bacteria</taxon>
        <taxon>Pseudomonadati</taxon>
        <taxon>Pseudomonadota</taxon>
        <taxon>Alphaproteobacteria</taxon>
        <taxon>Rhodospirillales</taxon>
        <taxon>Rhodospirillaceae</taxon>
        <taxon>Denitrobaculum</taxon>
    </lineage>
</organism>
<evidence type="ECO:0000313" key="4">
    <source>
        <dbReference type="Proteomes" id="UP000315252"/>
    </source>
</evidence>
<dbReference type="GO" id="GO:0005737">
    <property type="term" value="C:cytoplasm"/>
    <property type="evidence" value="ECO:0007669"/>
    <property type="project" value="TreeGrafter"/>
</dbReference>
<gene>
    <name evidence="3" type="ORF">FKG95_12030</name>
</gene>
<sequence>MPTAADVIIIGSGVIGAATAFELAKAGFRTLTVDRNAAAGHGSTSGSCAIIRMHYSTFAGTAFAYEGYFYWRDWSDYLETADPSGLATFKETGCLVMATEANGYLEKHKDISREIECPYEEWDAARILKQIPGYSLERFAPAKSKDDPDFGLPSGGAITSGVFWPTAGYVTDPALSAQNLAVAAQSRGSLFRHNAEVSEILTANGRVRGVQLASGEEIHAPIVVNVAGPASSKINAMAGVLEDMTISTRALRQEVVHVPAPPGLDFDSSGIVISDSDIACYIRPEHGNNILVGSEDPPCDDHTWVEDDTDFNRDFTDQWTTQAMRYAQRLPSLGIPSRMRGVVDLYDVSDDWIPIYDKSSLPGFYMACGSSGNQYKNAPIAGKMMAALIDYCENGGDHDSAPLQFTLPRIGRSIDVGFYSRNREINSESSFSVLG</sequence>
<evidence type="ECO:0000256" key="1">
    <source>
        <dbReference type="ARBA" id="ARBA00023002"/>
    </source>
</evidence>